<evidence type="ECO:0000313" key="2">
    <source>
        <dbReference type="EMBL" id="CAB9502564.1"/>
    </source>
</evidence>
<evidence type="ECO:0000256" key="1">
    <source>
        <dbReference type="SAM" id="SignalP"/>
    </source>
</evidence>
<proteinExistence type="predicted"/>
<organism evidence="2 3">
    <name type="scientific">Seminavis robusta</name>
    <dbReference type="NCBI Taxonomy" id="568900"/>
    <lineage>
        <taxon>Eukaryota</taxon>
        <taxon>Sar</taxon>
        <taxon>Stramenopiles</taxon>
        <taxon>Ochrophyta</taxon>
        <taxon>Bacillariophyta</taxon>
        <taxon>Bacillariophyceae</taxon>
        <taxon>Bacillariophycidae</taxon>
        <taxon>Naviculales</taxon>
        <taxon>Naviculaceae</taxon>
        <taxon>Seminavis</taxon>
    </lineage>
</organism>
<evidence type="ECO:0000313" key="3">
    <source>
        <dbReference type="Proteomes" id="UP001153069"/>
    </source>
</evidence>
<sequence length="249" mass="28177">MLASLVAMLCLLLELLQYPFQRHQKTLDDCADVSDLDDSVCSEGSSVRSECSSCGDSAIATELSRAFLKNRRLILTNFVARSTSKDVLELCELLEQYHQNSQKLRSITFRDIVHGANYRRWLFKKTSLYRRVLHVADQLNIEVQFEATVEICTECMSPKAMISLLDALKADADVKSVVLSGSLYFRDAMCVVGALRNLLANDHRHWQTVSLSGLHFAASRPMDAKMARKSCYRTLQKIAAQRYISVQMQ</sequence>
<dbReference type="EMBL" id="CAICTM010000139">
    <property type="protein sequence ID" value="CAB9502564.1"/>
    <property type="molecule type" value="Genomic_DNA"/>
</dbReference>
<dbReference type="Proteomes" id="UP001153069">
    <property type="component" value="Unassembled WGS sequence"/>
</dbReference>
<name>A0A9N8DMN7_9STRA</name>
<feature type="chain" id="PRO_5040464584" evidence="1">
    <location>
        <begin position="18"/>
        <end position="249"/>
    </location>
</feature>
<gene>
    <name evidence="2" type="ORF">SEMRO_140_G065390.1</name>
</gene>
<reference evidence="2" key="1">
    <citation type="submission" date="2020-06" db="EMBL/GenBank/DDBJ databases">
        <authorList>
            <consortium name="Plant Systems Biology data submission"/>
        </authorList>
    </citation>
    <scope>NUCLEOTIDE SEQUENCE</scope>
    <source>
        <strain evidence="2">D6</strain>
    </source>
</reference>
<feature type="signal peptide" evidence="1">
    <location>
        <begin position="1"/>
        <end position="17"/>
    </location>
</feature>
<dbReference type="AlphaFoldDB" id="A0A9N8DMN7"/>
<keyword evidence="1" id="KW-0732">Signal</keyword>
<protein>
    <submittedName>
        <fullName evidence="2">Uncharacterized protein</fullName>
    </submittedName>
</protein>
<comment type="caution">
    <text evidence="2">The sequence shown here is derived from an EMBL/GenBank/DDBJ whole genome shotgun (WGS) entry which is preliminary data.</text>
</comment>
<accession>A0A9N8DMN7</accession>
<keyword evidence="3" id="KW-1185">Reference proteome</keyword>